<evidence type="ECO:0000256" key="1">
    <source>
        <dbReference type="ARBA" id="ARBA00004141"/>
    </source>
</evidence>
<feature type="transmembrane region" description="Helical" evidence="6">
    <location>
        <begin position="116"/>
        <end position="144"/>
    </location>
</feature>
<evidence type="ECO:0000313" key="8">
    <source>
        <dbReference type="Proteomes" id="UP001171751"/>
    </source>
</evidence>
<evidence type="ECO:0000256" key="3">
    <source>
        <dbReference type="ARBA" id="ARBA00022692"/>
    </source>
</evidence>
<sequence length="161" mass="18530">MKKRRSLMQEFLQLFLKNTVSFIKAQGKLFLTGFILLAIGLYWIGIEWAIVIALAIAVVDMLPLIGSALVLIPWTLYEWIWGDTRTGFYLLILWLVVELTHYLLEPFVLGKDLELPLWLTILVTIVSLFLATNVFTLILAPLVLPLVASIKQYRESHYPRK</sequence>
<organism evidence="7 8">
    <name type="scientific">Atopococcus tabaci</name>
    <dbReference type="NCBI Taxonomy" id="269774"/>
    <lineage>
        <taxon>Bacteria</taxon>
        <taxon>Bacillati</taxon>
        <taxon>Bacillota</taxon>
        <taxon>Bacilli</taxon>
        <taxon>Lactobacillales</taxon>
        <taxon>Carnobacteriaceae</taxon>
        <taxon>Atopococcus</taxon>
    </lineage>
</organism>
<comment type="similarity">
    <text evidence="2">Belongs to the autoinducer-2 exporter (AI-2E) (TC 2.A.86) family.</text>
</comment>
<evidence type="ECO:0000256" key="5">
    <source>
        <dbReference type="ARBA" id="ARBA00023136"/>
    </source>
</evidence>
<feature type="transmembrane region" description="Helical" evidence="6">
    <location>
        <begin position="86"/>
        <end position="104"/>
    </location>
</feature>
<keyword evidence="3 6" id="KW-0812">Transmembrane</keyword>
<proteinExistence type="inferred from homology"/>
<evidence type="ECO:0000313" key="7">
    <source>
        <dbReference type="EMBL" id="MDO5457030.1"/>
    </source>
</evidence>
<keyword evidence="5 6" id="KW-0472">Membrane</keyword>
<dbReference type="GO" id="GO:0016020">
    <property type="term" value="C:membrane"/>
    <property type="evidence" value="ECO:0007669"/>
    <property type="project" value="UniProtKB-SubCell"/>
</dbReference>
<dbReference type="Proteomes" id="UP001171751">
    <property type="component" value="Unassembled WGS sequence"/>
</dbReference>
<dbReference type="InterPro" id="IPR002549">
    <property type="entry name" value="AI-2E-like"/>
</dbReference>
<evidence type="ECO:0000256" key="2">
    <source>
        <dbReference type="ARBA" id="ARBA00009773"/>
    </source>
</evidence>
<evidence type="ECO:0000256" key="6">
    <source>
        <dbReference type="SAM" id="Phobius"/>
    </source>
</evidence>
<dbReference type="AlphaFoldDB" id="A0AA43RNR0"/>
<accession>A0AA43RNR0</accession>
<comment type="subcellular location">
    <subcellularLocation>
        <location evidence="1">Membrane</location>
        <topology evidence="1">Multi-pass membrane protein</topology>
    </subcellularLocation>
</comment>
<reference evidence="7" key="1">
    <citation type="submission" date="2023-07" db="EMBL/GenBank/DDBJ databases">
        <title>Between Cages and Wild: Unraveling the Impact of Captivity on Animal Microbiomes and Antimicrobial Resistance.</title>
        <authorList>
            <person name="Schmartz G.P."/>
            <person name="Rehner J."/>
            <person name="Schuff M.J."/>
            <person name="Becker S.L."/>
            <person name="Kravczyk M."/>
            <person name="Gurevich A."/>
            <person name="Francke R."/>
            <person name="Mueller R."/>
            <person name="Keller V."/>
            <person name="Keller A."/>
        </authorList>
    </citation>
    <scope>NUCLEOTIDE SEQUENCE</scope>
    <source>
        <strain evidence="7">S39M_St_73</strain>
    </source>
</reference>
<gene>
    <name evidence="7" type="ORF">Q4F26_01665</name>
</gene>
<dbReference type="Pfam" id="PF01594">
    <property type="entry name" value="AI-2E_transport"/>
    <property type="match status" value="1"/>
</dbReference>
<feature type="transmembrane region" description="Helical" evidence="6">
    <location>
        <begin position="21"/>
        <end position="44"/>
    </location>
</feature>
<evidence type="ECO:0000256" key="4">
    <source>
        <dbReference type="ARBA" id="ARBA00022989"/>
    </source>
</evidence>
<keyword evidence="4 6" id="KW-1133">Transmembrane helix</keyword>
<name>A0AA43RNR0_9LACT</name>
<keyword evidence="8" id="KW-1185">Reference proteome</keyword>
<dbReference type="EMBL" id="JAUNQW010000004">
    <property type="protein sequence ID" value="MDO5457030.1"/>
    <property type="molecule type" value="Genomic_DNA"/>
</dbReference>
<comment type="caution">
    <text evidence="7">The sequence shown here is derived from an EMBL/GenBank/DDBJ whole genome shotgun (WGS) entry which is preliminary data.</text>
</comment>
<protein>
    <submittedName>
        <fullName evidence="7">AI-2E family transporter</fullName>
    </submittedName>
</protein>
<feature type="transmembrane region" description="Helical" evidence="6">
    <location>
        <begin position="50"/>
        <end position="74"/>
    </location>
</feature>